<evidence type="ECO:0000256" key="1">
    <source>
        <dbReference type="SAM" id="MobiDB-lite"/>
    </source>
</evidence>
<feature type="compositionally biased region" description="Low complexity" evidence="1">
    <location>
        <begin position="33"/>
        <end position="60"/>
    </location>
</feature>
<gene>
    <name evidence="2" type="ORF">PVAP13_5KG432207</name>
</gene>
<evidence type="ECO:0000313" key="2">
    <source>
        <dbReference type="EMBL" id="KAG2599768.1"/>
    </source>
</evidence>
<accession>A0A8T0SRK5</accession>
<sequence>MSDPILEFSTGPTVPTSRGRASLPVARKKQRRLASAASGSCRRSSSASGRRHPSAPSSPLLAPPPPPLCRLASPSALQHQHPLGDLDLHPRLQLGRLYLVFLLGTCEFSPPSLSPILPRVCTPLS</sequence>
<organism evidence="2 3">
    <name type="scientific">Panicum virgatum</name>
    <name type="common">Blackwell switchgrass</name>
    <dbReference type="NCBI Taxonomy" id="38727"/>
    <lineage>
        <taxon>Eukaryota</taxon>
        <taxon>Viridiplantae</taxon>
        <taxon>Streptophyta</taxon>
        <taxon>Embryophyta</taxon>
        <taxon>Tracheophyta</taxon>
        <taxon>Spermatophyta</taxon>
        <taxon>Magnoliopsida</taxon>
        <taxon>Liliopsida</taxon>
        <taxon>Poales</taxon>
        <taxon>Poaceae</taxon>
        <taxon>PACMAD clade</taxon>
        <taxon>Panicoideae</taxon>
        <taxon>Panicodae</taxon>
        <taxon>Paniceae</taxon>
        <taxon>Panicinae</taxon>
        <taxon>Panicum</taxon>
        <taxon>Panicum sect. Hiantes</taxon>
    </lineage>
</organism>
<name>A0A8T0SRK5_PANVG</name>
<feature type="region of interest" description="Disordered" evidence="1">
    <location>
        <begin position="1"/>
        <end position="83"/>
    </location>
</feature>
<proteinExistence type="predicted"/>
<reference evidence="2" key="1">
    <citation type="submission" date="2020-05" db="EMBL/GenBank/DDBJ databases">
        <title>WGS assembly of Panicum virgatum.</title>
        <authorList>
            <person name="Lovell J.T."/>
            <person name="Jenkins J."/>
            <person name="Shu S."/>
            <person name="Juenger T.E."/>
            <person name="Schmutz J."/>
        </authorList>
    </citation>
    <scope>NUCLEOTIDE SEQUENCE</scope>
    <source>
        <strain evidence="2">AP13</strain>
    </source>
</reference>
<evidence type="ECO:0000313" key="3">
    <source>
        <dbReference type="Proteomes" id="UP000823388"/>
    </source>
</evidence>
<dbReference type="EMBL" id="CM029045">
    <property type="protein sequence ID" value="KAG2599768.1"/>
    <property type="molecule type" value="Genomic_DNA"/>
</dbReference>
<protein>
    <submittedName>
        <fullName evidence="2">Uncharacterized protein</fullName>
    </submittedName>
</protein>
<comment type="caution">
    <text evidence="2">The sequence shown here is derived from an EMBL/GenBank/DDBJ whole genome shotgun (WGS) entry which is preliminary data.</text>
</comment>
<dbReference type="AlphaFoldDB" id="A0A8T0SRK5"/>
<dbReference type="Proteomes" id="UP000823388">
    <property type="component" value="Chromosome 5K"/>
</dbReference>
<keyword evidence="3" id="KW-1185">Reference proteome</keyword>